<evidence type="ECO:0000256" key="6">
    <source>
        <dbReference type="SAM" id="Phobius"/>
    </source>
</evidence>
<dbReference type="PANTHER" id="PTHR43702:SF3">
    <property type="entry name" value="PROTEIN TSGA"/>
    <property type="match status" value="1"/>
</dbReference>
<dbReference type="InterPro" id="IPR050375">
    <property type="entry name" value="MFS_TsgA-like"/>
</dbReference>
<feature type="transmembrane region" description="Helical" evidence="6">
    <location>
        <begin position="387"/>
        <end position="406"/>
    </location>
</feature>
<feature type="transmembrane region" description="Helical" evidence="6">
    <location>
        <begin position="238"/>
        <end position="264"/>
    </location>
</feature>
<comment type="caution">
    <text evidence="8">The sequence shown here is derived from an EMBL/GenBank/DDBJ whole genome shotgun (WGS) entry which is preliminary data.</text>
</comment>
<feature type="domain" description="Major facilitator superfamily (MFS) profile" evidence="7">
    <location>
        <begin position="12"/>
        <end position="435"/>
    </location>
</feature>
<feature type="transmembrane region" description="Helical" evidence="6">
    <location>
        <begin position="329"/>
        <end position="346"/>
    </location>
</feature>
<evidence type="ECO:0000259" key="7">
    <source>
        <dbReference type="PROSITE" id="PS50850"/>
    </source>
</evidence>
<keyword evidence="2" id="KW-1003">Cell membrane</keyword>
<feature type="transmembrane region" description="Helical" evidence="6">
    <location>
        <begin position="7"/>
        <end position="30"/>
    </location>
</feature>
<dbReference type="SUPFAM" id="SSF103473">
    <property type="entry name" value="MFS general substrate transporter"/>
    <property type="match status" value="1"/>
</dbReference>
<evidence type="ECO:0000256" key="3">
    <source>
        <dbReference type="ARBA" id="ARBA00022692"/>
    </source>
</evidence>
<feature type="transmembrane region" description="Helical" evidence="6">
    <location>
        <begin position="144"/>
        <end position="163"/>
    </location>
</feature>
<dbReference type="PROSITE" id="PS50850">
    <property type="entry name" value="MFS"/>
    <property type="match status" value="1"/>
</dbReference>
<accession>A0ABW3HE72</accession>
<evidence type="ECO:0000313" key="9">
    <source>
        <dbReference type="Proteomes" id="UP001596977"/>
    </source>
</evidence>
<sequence length="451" mass="46409">MDRKSGTGTLLAFAAVTTLFFAWGFITSLVDPLVAAVKGIFTLSNVQAQLSTFAFFIAYGVASFPAAALLARARSIPTILIALGMMIAGCLVMLAAANLAVFTLVLAGLFILASGITILQVAANPLAAALGNPRYSHFRLTFSQTFNSLGTFIGPLLGAHLFLAGVEVKPGTEITQAVRANALAGIDSAYFWICGLIAALALFFWLSRRVVENAAPAPSAEARGSLTALIADAFSSRWALLGGLAIFLYVGAEVAIGTQMALFLNDDAVWGRSDAPFAVPLLGLAMGSDGVAGVSLQEAGKAVAFYWGGAMVGRMVGSLLLAFFRATRLLALFTAVAAGMCLYAAFAGGVDAGFVALSIGLFNSIMFPVIFTLTLERSTASAEATSGLLCFAIIGGAFVPLLAGLVSDNFGYLLALIVPALCYAVLCLFAIAAARARVVRGVDAAAGAGGH</sequence>
<reference evidence="9" key="1">
    <citation type="journal article" date="2019" name="Int. J. Syst. Evol. Microbiol.">
        <title>The Global Catalogue of Microorganisms (GCM) 10K type strain sequencing project: providing services to taxonomists for standard genome sequencing and annotation.</title>
        <authorList>
            <consortium name="The Broad Institute Genomics Platform"/>
            <consortium name="The Broad Institute Genome Sequencing Center for Infectious Disease"/>
            <person name="Wu L."/>
            <person name="Ma J."/>
        </authorList>
    </citation>
    <scope>NUCLEOTIDE SEQUENCE [LARGE SCALE GENOMIC DNA]</scope>
    <source>
        <strain evidence="9">CCUG 62982</strain>
    </source>
</reference>
<feature type="transmembrane region" description="Helical" evidence="6">
    <location>
        <begin position="78"/>
        <end position="96"/>
    </location>
</feature>
<keyword evidence="5 6" id="KW-0472">Membrane</keyword>
<gene>
    <name evidence="8" type="ORF">ACFQ1E_19475</name>
</gene>
<dbReference type="Proteomes" id="UP001596977">
    <property type="component" value="Unassembled WGS sequence"/>
</dbReference>
<evidence type="ECO:0000256" key="2">
    <source>
        <dbReference type="ARBA" id="ARBA00022475"/>
    </source>
</evidence>
<organism evidence="8 9">
    <name type="scientific">Sphingomonas canadensis</name>
    <dbReference type="NCBI Taxonomy" id="1219257"/>
    <lineage>
        <taxon>Bacteria</taxon>
        <taxon>Pseudomonadati</taxon>
        <taxon>Pseudomonadota</taxon>
        <taxon>Alphaproteobacteria</taxon>
        <taxon>Sphingomonadales</taxon>
        <taxon>Sphingomonadaceae</taxon>
        <taxon>Sphingomonas</taxon>
    </lineage>
</organism>
<evidence type="ECO:0000256" key="5">
    <source>
        <dbReference type="ARBA" id="ARBA00023136"/>
    </source>
</evidence>
<dbReference type="Pfam" id="PF07690">
    <property type="entry name" value="MFS_1"/>
    <property type="match status" value="1"/>
</dbReference>
<dbReference type="Gene3D" id="1.20.1250.20">
    <property type="entry name" value="MFS general substrate transporter like domains"/>
    <property type="match status" value="2"/>
</dbReference>
<evidence type="ECO:0000256" key="1">
    <source>
        <dbReference type="ARBA" id="ARBA00004429"/>
    </source>
</evidence>
<dbReference type="RefSeq" id="WP_264946492.1">
    <property type="nucleotide sequence ID" value="NZ_JAPDRA010000014.1"/>
</dbReference>
<feature type="transmembrane region" description="Helical" evidence="6">
    <location>
        <begin position="50"/>
        <end position="71"/>
    </location>
</feature>
<feature type="transmembrane region" description="Helical" evidence="6">
    <location>
        <begin position="189"/>
        <end position="206"/>
    </location>
</feature>
<dbReference type="InterPro" id="IPR036259">
    <property type="entry name" value="MFS_trans_sf"/>
</dbReference>
<dbReference type="InterPro" id="IPR020846">
    <property type="entry name" value="MFS_dom"/>
</dbReference>
<feature type="transmembrane region" description="Helical" evidence="6">
    <location>
        <begin position="304"/>
        <end position="324"/>
    </location>
</feature>
<keyword evidence="4 6" id="KW-1133">Transmembrane helix</keyword>
<feature type="transmembrane region" description="Helical" evidence="6">
    <location>
        <begin position="102"/>
        <end position="123"/>
    </location>
</feature>
<protein>
    <submittedName>
        <fullName evidence="8">MFS transporter</fullName>
    </submittedName>
</protein>
<proteinExistence type="predicted"/>
<comment type="subcellular location">
    <subcellularLocation>
        <location evidence="1">Cell inner membrane</location>
        <topology evidence="1">Multi-pass membrane protein</topology>
    </subcellularLocation>
</comment>
<evidence type="ECO:0000256" key="4">
    <source>
        <dbReference type="ARBA" id="ARBA00022989"/>
    </source>
</evidence>
<keyword evidence="9" id="KW-1185">Reference proteome</keyword>
<keyword evidence="3 6" id="KW-0812">Transmembrane</keyword>
<evidence type="ECO:0000313" key="8">
    <source>
        <dbReference type="EMBL" id="MFD0948528.1"/>
    </source>
</evidence>
<dbReference type="EMBL" id="JBHTJG010000014">
    <property type="protein sequence ID" value="MFD0948528.1"/>
    <property type="molecule type" value="Genomic_DNA"/>
</dbReference>
<dbReference type="InterPro" id="IPR011701">
    <property type="entry name" value="MFS"/>
</dbReference>
<feature type="transmembrane region" description="Helical" evidence="6">
    <location>
        <begin position="412"/>
        <end position="434"/>
    </location>
</feature>
<feature type="transmembrane region" description="Helical" evidence="6">
    <location>
        <begin position="352"/>
        <end position="375"/>
    </location>
</feature>
<dbReference type="PANTHER" id="PTHR43702">
    <property type="entry name" value="L-FUCOSE-PROTON SYMPORTER"/>
    <property type="match status" value="1"/>
</dbReference>
<name>A0ABW3HE72_9SPHN</name>